<dbReference type="EMBL" id="JASCZI010151185">
    <property type="protein sequence ID" value="MED6170677.1"/>
    <property type="molecule type" value="Genomic_DNA"/>
</dbReference>
<keyword evidence="2" id="KW-1185">Reference proteome</keyword>
<name>A0ABU6VAH4_9FABA</name>
<reference evidence="1 2" key="1">
    <citation type="journal article" date="2023" name="Plants (Basel)">
        <title>Bridging the Gap: Combining Genomics and Transcriptomics Approaches to Understand Stylosanthes scabra, an Orphan Legume from the Brazilian Caatinga.</title>
        <authorList>
            <person name="Ferreira-Neto J.R.C."/>
            <person name="da Silva M.D."/>
            <person name="Binneck E."/>
            <person name="de Melo N.F."/>
            <person name="da Silva R.H."/>
            <person name="de Melo A.L.T.M."/>
            <person name="Pandolfi V."/>
            <person name="Bustamante F.O."/>
            <person name="Brasileiro-Vidal A.C."/>
            <person name="Benko-Iseppon A.M."/>
        </authorList>
    </citation>
    <scope>NUCLEOTIDE SEQUENCE [LARGE SCALE GENOMIC DNA]</scope>
    <source>
        <tissue evidence="1">Leaves</tissue>
    </source>
</reference>
<sequence>VVDDCVVVNIGHSGYSEVDCKYRVVAVGLAVAEVDFHEWADCLTSLGYGTACYMEGLQQVQRNLVWQPPYYLPEAVGIRPCNVSHTNKSRSVWRVLRRNYWSSALGWLYMPVDPLLSP</sequence>
<organism evidence="1 2">
    <name type="scientific">Stylosanthes scabra</name>
    <dbReference type="NCBI Taxonomy" id="79078"/>
    <lineage>
        <taxon>Eukaryota</taxon>
        <taxon>Viridiplantae</taxon>
        <taxon>Streptophyta</taxon>
        <taxon>Embryophyta</taxon>
        <taxon>Tracheophyta</taxon>
        <taxon>Spermatophyta</taxon>
        <taxon>Magnoliopsida</taxon>
        <taxon>eudicotyledons</taxon>
        <taxon>Gunneridae</taxon>
        <taxon>Pentapetalae</taxon>
        <taxon>rosids</taxon>
        <taxon>fabids</taxon>
        <taxon>Fabales</taxon>
        <taxon>Fabaceae</taxon>
        <taxon>Papilionoideae</taxon>
        <taxon>50 kb inversion clade</taxon>
        <taxon>dalbergioids sensu lato</taxon>
        <taxon>Dalbergieae</taxon>
        <taxon>Pterocarpus clade</taxon>
        <taxon>Stylosanthes</taxon>
    </lineage>
</organism>
<comment type="caution">
    <text evidence="1">The sequence shown here is derived from an EMBL/GenBank/DDBJ whole genome shotgun (WGS) entry which is preliminary data.</text>
</comment>
<accession>A0ABU6VAH4</accession>
<protein>
    <submittedName>
        <fullName evidence="1">Uncharacterized protein</fullName>
    </submittedName>
</protein>
<proteinExistence type="predicted"/>
<evidence type="ECO:0000313" key="2">
    <source>
        <dbReference type="Proteomes" id="UP001341840"/>
    </source>
</evidence>
<feature type="non-terminal residue" evidence="1">
    <location>
        <position position="1"/>
    </location>
</feature>
<dbReference type="Proteomes" id="UP001341840">
    <property type="component" value="Unassembled WGS sequence"/>
</dbReference>
<evidence type="ECO:0000313" key="1">
    <source>
        <dbReference type="EMBL" id="MED6170677.1"/>
    </source>
</evidence>
<gene>
    <name evidence="1" type="ORF">PIB30_033329</name>
</gene>